<keyword evidence="2" id="KW-1185">Reference proteome</keyword>
<organism evidence="1 2">
    <name type="scientific">Rotaria magnacalcarata</name>
    <dbReference type="NCBI Taxonomy" id="392030"/>
    <lineage>
        <taxon>Eukaryota</taxon>
        <taxon>Metazoa</taxon>
        <taxon>Spiralia</taxon>
        <taxon>Gnathifera</taxon>
        <taxon>Rotifera</taxon>
        <taxon>Eurotatoria</taxon>
        <taxon>Bdelloidea</taxon>
        <taxon>Philodinida</taxon>
        <taxon>Philodinidae</taxon>
        <taxon>Rotaria</taxon>
    </lineage>
</organism>
<dbReference type="EMBL" id="CAJOBG010091404">
    <property type="protein sequence ID" value="CAF4667298.1"/>
    <property type="molecule type" value="Genomic_DNA"/>
</dbReference>
<evidence type="ECO:0000313" key="1">
    <source>
        <dbReference type="EMBL" id="CAF4667298.1"/>
    </source>
</evidence>
<sequence>MSAVFDIDYNFATANFSTGAGYPANVLKYFPCYSLHSTKTVIKKSFSKAASNKNL</sequence>
<proteinExistence type="predicted"/>
<comment type="caution">
    <text evidence="1">The sequence shown here is derived from an EMBL/GenBank/DDBJ whole genome shotgun (WGS) entry which is preliminary data.</text>
</comment>
<gene>
    <name evidence="1" type="ORF">OVN521_LOCUS47303</name>
</gene>
<feature type="non-terminal residue" evidence="1">
    <location>
        <position position="55"/>
    </location>
</feature>
<name>A0A821GFM9_9BILA</name>
<evidence type="ECO:0000313" key="2">
    <source>
        <dbReference type="Proteomes" id="UP000663866"/>
    </source>
</evidence>
<dbReference type="AlphaFoldDB" id="A0A821GFM9"/>
<dbReference type="Proteomes" id="UP000663866">
    <property type="component" value="Unassembled WGS sequence"/>
</dbReference>
<protein>
    <submittedName>
        <fullName evidence="1">Uncharacterized protein</fullName>
    </submittedName>
</protein>
<reference evidence="1" key="1">
    <citation type="submission" date="2021-02" db="EMBL/GenBank/DDBJ databases">
        <authorList>
            <person name="Nowell W R."/>
        </authorList>
    </citation>
    <scope>NUCLEOTIDE SEQUENCE</scope>
</reference>
<accession>A0A821GFM9</accession>